<sequence>VYVCDHSSQVQIDDCVNCKIFIGPCDGSVFIRDTMNCSLCVYCRQLRTRDCRNLDISLFCATQPSLETSTGIQIAPWNGSYPGIEEHMRLAHLDTAKNMWDQVYDFSAGVELDGDVQHWRLNHDPQPQWTTPLSAPAAAPAGTDDMLGSEAVTVPEKSPPLPPLQSPQEEEQQAMQPSAISVPSLTMAEQQQQQQQQQQQDDVGINGFTNAGHQLAPARVDAVDARDEWRAENRVRLAAVQQDEEERRRQMRERAAQALHEREQARESRRQARHADIPSQDQSSLASFKADQGVSGNGGATGWAKVTHLLWDPATGTIRQVLGTLGLPSTHTAGQGQGQERTTIAAKAPAQTSGSLKDVGRMRDALISLAQQQQQQQQQQLLL</sequence>
<evidence type="ECO:0000256" key="1">
    <source>
        <dbReference type="ARBA" id="ARBA00008848"/>
    </source>
</evidence>
<comment type="caution">
    <text evidence="4">The sequence shown here is derived from an EMBL/GenBank/DDBJ whole genome shotgun (WGS) entry which is preliminary data.</text>
</comment>
<feature type="domain" description="C-CAP/cofactor C-like" evidence="3">
    <location>
        <begin position="1"/>
        <end position="108"/>
    </location>
</feature>
<dbReference type="InterPro" id="IPR012945">
    <property type="entry name" value="Tubulin-bd_cofactor_C_dom"/>
</dbReference>
<feature type="compositionally biased region" description="Low complexity" evidence="2">
    <location>
        <begin position="190"/>
        <end position="200"/>
    </location>
</feature>
<dbReference type="Gene3D" id="2.160.20.70">
    <property type="match status" value="1"/>
</dbReference>
<dbReference type="Pfam" id="PF07986">
    <property type="entry name" value="TBCC"/>
    <property type="match status" value="1"/>
</dbReference>
<dbReference type="InterPro" id="IPR039093">
    <property type="entry name" value="XRP2"/>
</dbReference>
<feature type="region of interest" description="Disordered" evidence="2">
    <location>
        <begin position="121"/>
        <end position="219"/>
    </location>
</feature>
<evidence type="ECO:0000313" key="5">
    <source>
        <dbReference type="Proteomes" id="UP000815325"/>
    </source>
</evidence>
<comment type="similarity">
    <text evidence="1">Belongs to the TBCC family.</text>
</comment>
<organism evidence="4 5">
    <name type="scientific">Dunaliella salina</name>
    <name type="common">Green alga</name>
    <name type="synonym">Protococcus salinus</name>
    <dbReference type="NCBI Taxonomy" id="3046"/>
    <lineage>
        <taxon>Eukaryota</taxon>
        <taxon>Viridiplantae</taxon>
        <taxon>Chlorophyta</taxon>
        <taxon>core chlorophytes</taxon>
        <taxon>Chlorophyceae</taxon>
        <taxon>CS clade</taxon>
        <taxon>Chlamydomonadales</taxon>
        <taxon>Dunaliellaceae</taxon>
        <taxon>Dunaliella</taxon>
    </lineage>
</organism>
<feature type="compositionally biased region" description="Polar residues" evidence="2">
    <location>
        <begin position="174"/>
        <end position="189"/>
    </location>
</feature>
<dbReference type="PROSITE" id="PS51329">
    <property type="entry name" value="C_CAP_COFACTOR_C"/>
    <property type="match status" value="1"/>
</dbReference>
<dbReference type="PANTHER" id="PTHR15440:SF0">
    <property type="entry name" value="PROTEIN XRP2"/>
    <property type="match status" value="1"/>
</dbReference>
<dbReference type="Proteomes" id="UP000815325">
    <property type="component" value="Unassembled WGS sequence"/>
</dbReference>
<accession>A0ABQ7FZ77</accession>
<gene>
    <name evidence="4" type="ORF">DUNSADRAFT_309</name>
</gene>
<feature type="compositionally biased region" description="Basic and acidic residues" evidence="2">
    <location>
        <begin position="245"/>
        <end position="276"/>
    </location>
</feature>
<evidence type="ECO:0000259" key="3">
    <source>
        <dbReference type="PROSITE" id="PS51329"/>
    </source>
</evidence>
<dbReference type="InterPro" id="IPR016098">
    <property type="entry name" value="CAP/MinC_C"/>
</dbReference>
<reference evidence="4" key="1">
    <citation type="submission" date="2017-08" db="EMBL/GenBank/DDBJ databases">
        <authorList>
            <person name="Polle J.E."/>
            <person name="Barry K."/>
            <person name="Cushman J."/>
            <person name="Schmutz J."/>
            <person name="Tran D."/>
            <person name="Hathwaick L.T."/>
            <person name="Yim W.C."/>
            <person name="Jenkins J."/>
            <person name="Mckie-Krisberg Z.M."/>
            <person name="Prochnik S."/>
            <person name="Lindquist E."/>
            <person name="Dockter R.B."/>
            <person name="Adam C."/>
            <person name="Molina H."/>
            <person name="Bunkerborg J."/>
            <person name="Jin E."/>
            <person name="Buchheim M."/>
            <person name="Magnuson J."/>
        </authorList>
    </citation>
    <scope>NUCLEOTIDE SEQUENCE</scope>
    <source>
        <strain evidence="4">CCAP 19/18</strain>
    </source>
</reference>
<name>A0ABQ7FZ77_DUNSA</name>
<feature type="region of interest" description="Disordered" evidence="2">
    <location>
        <begin position="241"/>
        <end position="296"/>
    </location>
</feature>
<evidence type="ECO:0000313" key="4">
    <source>
        <dbReference type="EMBL" id="KAF5827653.1"/>
    </source>
</evidence>
<feature type="region of interest" description="Disordered" evidence="2">
    <location>
        <begin position="330"/>
        <end position="357"/>
    </location>
</feature>
<evidence type="ECO:0000256" key="2">
    <source>
        <dbReference type="SAM" id="MobiDB-lite"/>
    </source>
</evidence>
<dbReference type="InterPro" id="IPR017901">
    <property type="entry name" value="C-CAP_CF_C-like"/>
</dbReference>
<dbReference type="PANTHER" id="PTHR15440">
    <property type="entry name" value="XRP2 PROTEIN"/>
    <property type="match status" value="1"/>
</dbReference>
<feature type="compositionally biased region" description="Polar residues" evidence="2">
    <location>
        <begin position="330"/>
        <end position="342"/>
    </location>
</feature>
<keyword evidence="5" id="KW-1185">Reference proteome</keyword>
<feature type="non-terminal residue" evidence="4">
    <location>
        <position position="1"/>
    </location>
</feature>
<proteinExistence type="inferred from homology"/>
<protein>
    <submittedName>
        <fullName evidence="4">Tubulin binding cofactor C-domain-containing protein</fullName>
    </submittedName>
</protein>
<dbReference type="EMBL" id="MU070456">
    <property type="protein sequence ID" value="KAF5827653.1"/>
    <property type="molecule type" value="Genomic_DNA"/>
</dbReference>